<keyword evidence="6" id="KW-0249">Electron transport</keyword>
<evidence type="ECO:0000256" key="2">
    <source>
        <dbReference type="ARBA" id="ARBA00007557"/>
    </source>
</evidence>
<dbReference type="AlphaFoldDB" id="A0A1Q5PWZ1"/>
<gene>
    <name evidence="9" type="ORF">BSZ40_03345</name>
</gene>
<evidence type="ECO:0000256" key="3">
    <source>
        <dbReference type="ARBA" id="ARBA00011355"/>
    </source>
</evidence>
<evidence type="ECO:0000256" key="7">
    <source>
        <dbReference type="ARBA" id="ARBA00025649"/>
    </source>
</evidence>
<keyword evidence="10" id="KW-1185">Reference proteome</keyword>
<protein>
    <recommendedName>
        <fullName evidence="4">Electron transfer flavoprotein subunit beta</fullName>
    </recommendedName>
</protein>
<dbReference type="OrthoDB" id="9804960at2"/>
<dbReference type="PIRSF" id="PIRSF000090">
    <property type="entry name" value="Beta-ETF"/>
    <property type="match status" value="1"/>
</dbReference>
<keyword evidence="5" id="KW-0813">Transport</keyword>
<comment type="function">
    <text evidence="7">The electron transfer flavoprotein serves as a specific electron acceptor for other dehydrogenases. It transfers the electrons to the main respiratory chain via ETF-ubiquinone oxidoreductase (ETF dehydrogenase).</text>
</comment>
<evidence type="ECO:0000256" key="1">
    <source>
        <dbReference type="ARBA" id="ARBA00001974"/>
    </source>
</evidence>
<dbReference type="SUPFAM" id="SSF52402">
    <property type="entry name" value="Adenine nucleotide alpha hydrolases-like"/>
    <property type="match status" value="1"/>
</dbReference>
<dbReference type="GO" id="GO:0005829">
    <property type="term" value="C:cytosol"/>
    <property type="evidence" value="ECO:0007669"/>
    <property type="project" value="TreeGrafter"/>
</dbReference>
<evidence type="ECO:0000259" key="8">
    <source>
        <dbReference type="SMART" id="SM00893"/>
    </source>
</evidence>
<dbReference type="RefSeq" id="WP_073823345.1">
    <property type="nucleotide sequence ID" value="NZ_JAUNKL010000074.1"/>
</dbReference>
<proteinExistence type="inferred from homology"/>
<organism evidence="9 10">
    <name type="scientific">Buchananella hordeovulneris</name>
    <dbReference type="NCBI Taxonomy" id="52770"/>
    <lineage>
        <taxon>Bacteria</taxon>
        <taxon>Bacillati</taxon>
        <taxon>Actinomycetota</taxon>
        <taxon>Actinomycetes</taxon>
        <taxon>Actinomycetales</taxon>
        <taxon>Actinomycetaceae</taxon>
        <taxon>Buchananella</taxon>
    </lineage>
</organism>
<comment type="cofactor">
    <cofactor evidence="1">
        <name>FAD</name>
        <dbReference type="ChEBI" id="CHEBI:57692"/>
    </cofactor>
</comment>
<evidence type="ECO:0000313" key="9">
    <source>
        <dbReference type="EMBL" id="OKL51982.1"/>
    </source>
</evidence>
<evidence type="ECO:0000256" key="5">
    <source>
        <dbReference type="ARBA" id="ARBA00022448"/>
    </source>
</evidence>
<feature type="domain" description="Electron transfer flavoprotein alpha/beta-subunit N-terminal" evidence="8">
    <location>
        <begin position="21"/>
        <end position="210"/>
    </location>
</feature>
<dbReference type="Pfam" id="PF01012">
    <property type="entry name" value="ETF"/>
    <property type="match status" value="1"/>
</dbReference>
<dbReference type="InterPro" id="IPR033948">
    <property type="entry name" value="ETF_beta_N"/>
</dbReference>
<dbReference type="PANTHER" id="PTHR21294">
    <property type="entry name" value="ELECTRON TRANSFER FLAVOPROTEIN BETA-SUBUNIT"/>
    <property type="match status" value="1"/>
</dbReference>
<dbReference type="SMART" id="SM00893">
    <property type="entry name" value="ETF"/>
    <property type="match status" value="1"/>
</dbReference>
<dbReference type="InterPro" id="IPR012255">
    <property type="entry name" value="ETF_b"/>
</dbReference>
<dbReference type="FunCoup" id="A0A1Q5PWZ1">
    <property type="interactions" value="218"/>
</dbReference>
<comment type="subunit">
    <text evidence="3">Heterodimer of an alpha and a beta subunit.</text>
</comment>
<comment type="caution">
    <text evidence="9">The sequence shown here is derived from an EMBL/GenBank/DDBJ whole genome shotgun (WGS) entry which is preliminary data.</text>
</comment>
<dbReference type="PANTHER" id="PTHR21294:SF8">
    <property type="entry name" value="ELECTRON TRANSFER FLAVOPROTEIN SUBUNIT BETA"/>
    <property type="match status" value="1"/>
</dbReference>
<dbReference type="EMBL" id="MQVS01000003">
    <property type="protein sequence ID" value="OKL51982.1"/>
    <property type="molecule type" value="Genomic_DNA"/>
</dbReference>
<dbReference type="InterPro" id="IPR014730">
    <property type="entry name" value="ETF_a/b_N"/>
</dbReference>
<name>A0A1Q5PWZ1_9ACTO</name>
<evidence type="ECO:0000256" key="4">
    <source>
        <dbReference type="ARBA" id="ARBA00016797"/>
    </source>
</evidence>
<evidence type="ECO:0000313" key="10">
    <source>
        <dbReference type="Proteomes" id="UP000185612"/>
    </source>
</evidence>
<dbReference type="GO" id="GO:0009055">
    <property type="term" value="F:electron transfer activity"/>
    <property type="evidence" value="ECO:0007669"/>
    <property type="project" value="InterPro"/>
</dbReference>
<sequence>MKIVVLVKHVPDVQSQRRLADGVLVRGEDDVLNELDENAVEAAVQLAEAHGGEVVAVTMGPEDAADGLLAALQRGADRALHVCDDRLAGSDVVSTAKVLAAAIRSLGEVDLVLTGMASLDGLTSMLPGALAAVFGWPSLTLASSLEVAAGRATIVRSADGFTDRLSAPLPAVVSVTDQVNEPRYPNFAALKAARKKPLDTVDLDDLGLAPQGLGSATAHVAATEAASRGGGPVLSGPTAAAELVAFLRERGLVAKEK</sequence>
<evidence type="ECO:0000256" key="6">
    <source>
        <dbReference type="ARBA" id="ARBA00022982"/>
    </source>
</evidence>
<reference evidence="10" key="1">
    <citation type="submission" date="2016-12" db="EMBL/GenBank/DDBJ databases">
        <authorList>
            <person name="Meng X."/>
        </authorList>
    </citation>
    <scope>NUCLEOTIDE SEQUENCE [LARGE SCALE GENOMIC DNA]</scope>
    <source>
        <strain evidence="10">DSM 20732</strain>
    </source>
</reference>
<dbReference type="STRING" id="52770.BSZ40_03345"/>
<dbReference type="CDD" id="cd01714">
    <property type="entry name" value="ETF_beta"/>
    <property type="match status" value="1"/>
</dbReference>
<dbReference type="Proteomes" id="UP000185612">
    <property type="component" value="Unassembled WGS sequence"/>
</dbReference>
<comment type="similarity">
    <text evidence="2">Belongs to the ETF beta-subunit/FixA family.</text>
</comment>
<dbReference type="InterPro" id="IPR014729">
    <property type="entry name" value="Rossmann-like_a/b/a_fold"/>
</dbReference>
<accession>A0A1Q5PWZ1</accession>
<dbReference type="Gene3D" id="3.40.50.620">
    <property type="entry name" value="HUPs"/>
    <property type="match status" value="1"/>
</dbReference>